<keyword evidence="5" id="KW-1133">Transmembrane helix</keyword>
<comment type="caution">
    <text evidence="7">The sequence shown here is derived from an EMBL/GenBank/DDBJ whole genome shotgun (WGS) entry which is preliminary data.</text>
</comment>
<evidence type="ECO:0000259" key="6">
    <source>
        <dbReference type="PROSITE" id="PS01180"/>
    </source>
</evidence>
<dbReference type="Pfam" id="PF00431">
    <property type="entry name" value="CUB"/>
    <property type="match status" value="1"/>
</dbReference>
<gene>
    <name evidence="7" type="ORF">CHS0354_012949</name>
</gene>
<keyword evidence="5" id="KW-0472">Membrane</keyword>
<feature type="domain" description="CUB" evidence="6">
    <location>
        <begin position="33"/>
        <end position="150"/>
    </location>
</feature>
<dbReference type="Proteomes" id="UP001195483">
    <property type="component" value="Unassembled WGS sequence"/>
</dbReference>
<evidence type="ECO:0000256" key="5">
    <source>
        <dbReference type="SAM" id="Phobius"/>
    </source>
</evidence>
<dbReference type="PANTHER" id="PTHR24251">
    <property type="entry name" value="OVOCHYMASE-RELATED"/>
    <property type="match status" value="1"/>
</dbReference>
<comment type="caution">
    <text evidence="3">Lacks conserved residue(s) required for the propagation of feature annotation.</text>
</comment>
<evidence type="ECO:0000256" key="3">
    <source>
        <dbReference type="PROSITE-ProRule" id="PRU00059"/>
    </source>
</evidence>
<dbReference type="EMBL" id="JAEAOA010000779">
    <property type="protein sequence ID" value="KAK3576892.1"/>
    <property type="molecule type" value="Genomic_DNA"/>
</dbReference>
<dbReference type="FunFam" id="2.60.120.290:FF:000005">
    <property type="entry name" value="Procollagen C-endopeptidase enhancer 1"/>
    <property type="match status" value="1"/>
</dbReference>
<feature type="compositionally biased region" description="Basic and acidic residues" evidence="4">
    <location>
        <begin position="259"/>
        <end position="268"/>
    </location>
</feature>
<proteinExistence type="predicted"/>
<dbReference type="CDD" id="cd00041">
    <property type="entry name" value="CUB"/>
    <property type="match status" value="1"/>
</dbReference>
<evidence type="ECO:0000256" key="1">
    <source>
        <dbReference type="ARBA" id="ARBA00022737"/>
    </source>
</evidence>
<dbReference type="SMART" id="SM00042">
    <property type="entry name" value="CUB"/>
    <property type="match status" value="1"/>
</dbReference>
<evidence type="ECO:0000313" key="8">
    <source>
        <dbReference type="Proteomes" id="UP001195483"/>
    </source>
</evidence>
<keyword evidence="5" id="KW-0812">Transmembrane</keyword>
<feature type="region of interest" description="Disordered" evidence="4">
    <location>
        <begin position="236"/>
        <end position="268"/>
    </location>
</feature>
<dbReference type="InterPro" id="IPR000859">
    <property type="entry name" value="CUB_dom"/>
</dbReference>
<dbReference type="Gene3D" id="2.60.120.290">
    <property type="entry name" value="Spermadhesin, CUB domain"/>
    <property type="match status" value="1"/>
</dbReference>
<keyword evidence="2" id="KW-1015">Disulfide bond</keyword>
<keyword evidence="1" id="KW-0677">Repeat</keyword>
<dbReference type="PROSITE" id="PS01180">
    <property type="entry name" value="CUB"/>
    <property type="match status" value="1"/>
</dbReference>
<dbReference type="InterPro" id="IPR035914">
    <property type="entry name" value="Sperma_CUB_dom_sf"/>
</dbReference>
<reference evidence="7" key="2">
    <citation type="journal article" date="2021" name="Genome Biol. Evol.">
        <title>Developing a high-quality reference genome for a parasitic bivalve with doubly uniparental inheritance (Bivalvia: Unionida).</title>
        <authorList>
            <person name="Smith C.H."/>
        </authorList>
    </citation>
    <scope>NUCLEOTIDE SEQUENCE</scope>
    <source>
        <strain evidence="7">CHS0354</strain>
        <tissue evidence="7">Mantle</tissue>
    </source>
</reference>
<keyword evidence="8" id="KW-1185">Reference proteome</keyword>
<reference evidence="7" key="1">
    <citation type="journal article" date="2021" name="Genome Biol. Evol.">
        <title>A High-Quality Reference Genome for a Parasitic Bivalve with Doubly Uniparental Inheritance (Bivalvia: Unionida).</title>
        <authorList>
            <person name="Smith C.H."/>
        </authorList>
    </citation>
    <scope>NUCLEOTIDE SEQUENCE</scope>
    <source>
        <strain evidence="7">CHS0354</strain>
    </source>
</reference>
<feature type="transmembrane region" description="Helical" evidence="5">
    <location>
        <begin position="167"/>
        <end position="192"/>
    </location>
</feature>
<accession>A0AAE0RNV9</accession>
<feature type="region of interest" description="Disordered" evidence="4">
    <location>
        <begin position="368"/>
        <end position="391"/>
    </location>
</feature>
<evidence type="ECO:0000256" key="4">
    <source>
        <dbReference type="SAM" id="MobiDB-lite"/>
    </source>
</evidence>
<feature type="compositionally biased region" description="Polar residues" evidence="4">
    <location>
        <begin position="369"/>
        <end position="383"/>
    </location>
</feature>
<dbReference type="AlphaFoldDB" id="A0AAE0RNV9"/>
<sequence>MFVAYGDHHTAFSFDLGVLTILFVFTPLGWCQCFGSNVEYVALPTYKTFTSVNYPRGYFNDMLCTWILKAEQETHVIQMEVLDSYIEFQSECRYDRVEAFDGNFDSNTSLGYFCGNSVPSYVTSENYMMIKFTSDNNLVSKGFRAQYKSGPRDSLLGKNEVTNSTNIVAYVASVIGSLGVVVLLIGLAFAYIKSAKAKRRRILNLHGNHRRGHSIRTNITDLQLLNHYPIYSRPPPPSYGNFYESPSSPPPAYSEDDPQAERSNSDDRCANGGIFTINNLTSTNHHERPSFTSSTLWTNPSESLRSGNELYFSNTLTISPVLRDVLNPRVQEGVSSGARRPTSTFYTIQCTTIPNQVEFAEETTEYRVGQTSSPQQTMSQIRGHNSVRGRQ</sequence>
<name>A0AAE0RNV9_9BIVA</name>
<dbReference type="PANTHER" id="PTHR24251:SF28">
    <property type="entry name" value="NEUROPILIN AND TOLLOID-LIKE, ISOFORM B"/>
    <property type="match status" value="1"/>
</dbReference>
<organism evidence="7 8">
    <name type="scientific">Potamilus streckersoni</name>
    <dbReference type="NCBI Taxonomy" id="2493646"/>
    <lineage>
        <taxon>Eukaryota</taxon>
        <taxon>Metazoa</taxon>
        <taxon>Spiralia</taxon>
        <taxon>Lophotrochozoa</taxon>
        <taxon>Mollusca</taxon>
        <taxon>Bivalvia</taxon>
        <taxon>Autobranchia</taxon>
        <taxon>Heteroconchia</taxon>
        <taxon>Palaeoheterodonta</taxon>
        <taxon>Unionida</taxon>
        <taxon>Unionoidea</taxon>
        <taxon>Unionidae</taxon>
        <taxon>Ambleminae</taxon>
        <taxon>Lampsilini</taxon>
        <taxon>Potamilus</taxon>
    </lineage>
</organism>
<dbReference type="SUPFAM" id="SSF49854">
    <property type="entry name" value="Spermadhesin, CUB domain"/>
    <property type="match status" value="1"/>
</dbReference>
<evidence type="ECO:0000256" key="2">
    <source>
        <dbReference type="ARBA" id="ARBA00023157"/>
    </source>
</evidence>
<protein>
    <recommendedName>
        <fullName evidence="6">CUB domain-containing protein</fullName>
    </recommendedName>
</protein>
<feature type="transmembrane region" description="Helical" evidence="5">
    <location>
        <begin position="12"/>
        <end position="30"/>
    </location>
</feature>
<reference evidence="7" key="3">
    <citation type="submission" date="2023-05" db="EMBL/GenBank/DDBJ databases">
        <authorList>
            <person name="Smith C.H."/>
        </authorList>
    </citation>
    <scope>NUCLEOTIDE SEQUENCE</scope>
    <source>
        <strain evidence="7">CHS0354</strain>
        <tissue evidence="7">Mantle</tissue>
    </source>
</reference>
<evidence type="ECO:0000313" key="7">
    <source>
        <dbReference type="EMBL" id="KAK3576892.1"/>
    </source>
</evidence>